<comment type="similarity">
    <text evidence="3 16">Belongs to the class-I aminoacyl-tRNA synthetase family. MetG type 1 subfamily.</text>
</comment>
<dbReference type="EMBL" id="JAMQPL010000001">
    <property type="protein sequence ID" value="MCW7528942.1"/>
    <property type="molecule type" value="Genomic_DNA"/>
</dbReference>
<dbReference type="Pfam" id="PF01588">
    <property type="entry name" value="tRNA_bind"/>
    <property type="match status" value="1"/>
</dbReference>
<organism evidence="20 21">
    <name type="scientific">Leptospira soteropolitanensis</name>
    <dbReference type="NCBI Taxonomy" id="2950025"/>
    <lineage>
        <taxon>Bacteria</taxon>
        <taxon>Pseudomonadati</taxon>
        <taxon>Spirochaetota</taxon>
        <taxon>Spirochaetia</taxon>
        <taxon>Leptospirales</taxon>
        <taxon>Leptospiraceae</taxon>
        <taxon>Leptospira</taxon>
    </lineage>
</organism>
<feature type="binding site" evidence="16">
    <location>
        <position position="330"/>
    </location>
    <ligand>
        <name>ATP</name>
        <dbReference type="ChEBI" id="CHEBI:30616"/>
    </ligand>
</feature>
<feature type="binding site" evidence="16">
    <location>
        <position position="159"/>
    </location>
    <ligand>
        <name>Zn(2+)</name>
        <dbReference type="ChEBI" id="CHEBI:29105"/>
    </ligand>
</feature>
<keyword evidence="6 16" id="KW-0820">tRNA-binding</keyword>
<evidence type="ECO:0000313" key="21">
    <source>
        <dbReference type="Proteomes" id="UP001208540"/>
    </source>
</evidence>
<keyword evidence="11 16" id="KW-0067">ATP-binding</keyword>
<evidence type="ECO:0000256" key="11">
    <source>
        <dbReference type="ARBA" id="ARBA00022840"/>
    </source>
</evidence>
<dbReference type="PANTHER" id="PTHR45765">
    <property type="entry name" value="METHIONINE--TRNA LIGASE"/>
    <property type="match status" value="1"/>
</dbReference>
<keyword evidence="10 16" id="KW-0862">Zinc</keyword>
<dbReference type="CDD" id="cd00814">
    <property type="entry name" value="MetRS_core"/>
    <property type="match status" value="1"/>
</dbReference>
<dbReference type="InterPro" id="IPR012340">
    <property type="entry name" value="NA-bd_OB-fold"/>
</dbReference>
<keyword evidence="14 16" id="KW-0030">Aminoacyl-tRNA synthetase</keyword>
<comment type="catalytic activity">
    <reaction evidence="15 16">
        <text>tRNA(Met) + L-methionine + ATP = L-methionyl-tRNA(Met) + AMP + diphosphate</text>
        <dbReference type="Rhea" id="RHEA:13481"/>
        <dbReference type="Rhea" id="RHEA-COMP:9667"/>
        <dbReference type="Rhea" id="RHEA-COMP:9698"/>
        <dbReference type="ChEBI" id="CHEBI:30616"/>
        <dbReference type="ChEBI" id="CHEBI:33019"/>
        <dbReference type="ChEBI" id="CHEBI:57844"/>
        <dbReference type="ChEBI" id="CHEBI:78442"/>
        <dbReference type="ChEBI" id="CHEBI:78530"/>
        <dbReference type="ChEBI" id="CHEBI:456215"/>
        <dbReference type="EC" id="6.1.1.10"/>
    </reaction>
</comment>
<dbReference type="CDD" id="cd02800">
    <property type="entry name" value="tRNA_bind_EcMetRS_like"/>
    <property type="match status" value="1"/>
</dbReference>
<evidence type="ECO:0000256" key="8">
    <source>
        <dbReference type="ARBA" id="ARBA00022723"/>
    </source>
</evidence>
<dbReference type="Proteomes" id="UP001208540">
    <property type="component" value="Unassembled WGS sequence"/>
</dbReference>
<dbReference type="NCBIfam" id="TIGR00398">
    <property type="entry name" value="metG"/>
    <property type="match status" value="1"/>
</dbReference>
<dbReference type="SUPFAM" id="SSF47323">
    <property type="entry name" value="Anticodon-binding domain of a subclass of class I aminoacyl-tRNA synthetases"/>
    <property type="match status" value="1"/>
</dbReference>
<comment type="cofactor">
    <cofactor evidence="16">
        <name>Zn(2+)</name>
        <dbReference type="ChEBI" id="CHEBI:29105"/>
    </cofactor>
    <text evidence="16">Binds 1 zinc ion per subunit.</text>
</comment>
<comment type="subcellular location">
    <subcellularLocation>
        <location evidence="2 16">Cytoplasm</location>
    </subcellularLocation>
</comment>
<evidence type="ECO:0000256" key="2">
    <source>
        <dbReference type="ARBA" id="ARBA00004496"/>
    </source>
</evidence>
<dbReference type="Gene3D" id="1.10.730.10">
    <property type="entry name" value="Isoleucyl-tRNA Synthetase, Domain 1"/>
    <property type="match status" value="1"/>
</dbReference>
<dbReference type="Proteomes" id="UP001208912">
    <property type="component" value="Unassembled WGS sequence"/>
</dbReference>
<dbReference type="SUPFAM" id="SSF52374">
    <property type="entry name" value="Nucleotidylyl transferase"/>
    <property type="match status" value="1"/>
</dbReference>
<comment type="caution">
    <text evidence="20">The sequence shown here is derived from an EMBL/GenBank/DDBJ whole genome shotgun (WGS) entry which is preliminary data.</text>
</comment>
<evidence type="ECO:0000256" key="7">
    <source>
        <dbReference type="ARBA" id="ARBA00022598"/>
    </source>
</evidence>
<dbReference type="EC" id="6.1.1.10" evidence="16"/>
<dbReference type="EMBL" id="JAMQPM010000001">
    <property type="protein sequence ID" value="MCW7525074.1"/>
    <property type="molecule type" value="Genomic_DNA"/>
</dbReference>
<dbReference type="InterPro" id="IPR023458">
    <property type="entry name" value="Met-tRNA_ligase_1"/>
</dbReference>
<accession>A0AAW5VCK4</accession>
<dbReference type="AlphaFoldDB" id="A0AAW5VCK4"/>
<sequence>MSKNILVTSALPYANGSIHLGHVLEAVQTDIWVRFQKLVGNNCYFFCADDTHGTPIMIAAKKAGKTPETMIEEVQKEHYKDLTSFGVSYDNYYTTNSEENKKFSESIYLTLKKKGHIVARNIEQSYCEHDKMFLPDRFIKGTCPKCGAKDQYGDSCEVCGTSYSPKDLKDSYCSICGTTPVLKESKHLFFKLQDFQTQLQTWIEGESRLNEGAQKKLKEWFTSGLQEWDISRDGPYFGFAIPEEENKYFYVWLDAPIGYMASAMNFLKDEKKFNEIWKDGKGEIVHFIGKDILYFHGLFWPAMLMGADYQTPSQLNVHGFLTVNGEKMSKSRGTFINASTFAKYLDVEHFRFYLACRLGSGMEDVDISFDDFVSRVNSDLIGNLVNLVSRVSTSILDKMDRKLGSLSVEGKSLVSELLSKELEIREAYESRNYSKVMREITGLGDKVNKYVNDYAPWNLIKTDVEKAREVVTTSLNCAKILFTYLGPVTPKIVNSVAQLFQVESLSFLNLKETLENQVLGPYQMLSKRVEEKNISLMIEETKEAFQKANPEKSKSETGKTNPSSQITTPTVSEDGFITIDELSKVELRVGQIMEANPVEGADKLLFVKVNLGEKGIKNVFAGIKASYTAEELVGKKVVVVANLKPRQMKFGLSEAMLLASGKEKTLSLFVPDRDANPGDLLK</sequence>
<evidence type="ECO:0000259" key="18">
    <source>
        <dbReference type="PROSITE" id="PS50886"/>
    </source>
</evidence>
<dbReference type="Pfam" id="PF09334">
    <property type="entry name" value="tRNA-synt_1g"/>
    <property type="match status" value="1"/>
</dbReference>
<dbReference type="InterPro" id="IPR009080">
    <property type="entry name" value="tRNAsynth_Ia_anticodon-bd"/>
</dbReference>
<dbReference type="NCBIfam" id="NF001100">
    <property type="entry name" value="PRK00133.1"/>
    <property type="match status" value="1"/>
</dbReference>
<evidence type="ECO:0000256" key="5">
    <source>
        <dbReference type="ARBA" id="ARBA00022490"/>
    </source>
</evidence>
<dbReference type="SUPFAM" id="SSF50249">
    <property type="entry name" value="Nucleic acid-binding proteins"/>
    <property type="match status" value="1"/>
</dbReference>
<dbReference type="InterPro" id="IPR004495">
    <property type="entry name" value="Met-tRNA-synth_bsu_C"/>
</dbReference>
<dbReference type="PROSITE" id="PS50886">
    <property type="entry name" value="TRBD"/>
    <property type="match status" value="1"/>
</dbReference>
<comment type="function">
    <text evidence="1 16">Is required not only for elongation of protein synthesis but also for the initiation of all mRNA translation through initiator tRNA(fMet) aminoacylation.</text>
</comment>
<dbReference type="InterPro" id="IPR002547">
    <property type="entry name" value="tRNA-bd_dom"/>
</dbReference>
<dbReference type="InterPro" id="IPR041872">
    <property type="entry name" value="Anticodon_Met"/>
</dbReference>
<feature type="short sequence motif" description="'KMSKS' region" evidence="16">
    <location>
        <begin position="327"/>
        <end position="331"/>
    </location>
</feature>
<dbReference type="PANTHER" id="PTHR45765:SF1">
    <property type="entry name" value="METHIONINE--TRNA LIGASE, CYTOPLASMIC"/>
    <property type="match status" value="1"/>
</dbReference>
<feature type="domain" description="TRNA-binding" evidence="18">
    <location>
        <begin position="581"/>
        <end position="682"/>
    </location>
</feature>
<dbReference type="GO" id="GO:0004825">
    <property type="term" value="F:methionine-tRNA ligase activity"/>
    <property type="evidence" value="ECO:0007669"/>
    <property type="project" value="UniProtKB-UniRule"/>
</dbReference>
<evidence type="ECO:0000256" key="14">
    <source>
        <dbReference type="ARBA" id="ARBA00023146"/>
    </source>
</evidence>
<protein>
    <recommendedName>
        <fullName evidence="16">Methionine--tRNA ligase</fullName>
        <ecNumber evidence="16">6.1.1.10</ecNumber>
    </recommendedName>
    <alternativeName>
        <fullName evidence="16">Methionyl-tRNA synthetase</fullName>
        <shortName evidence="16">MetRS</shortName>
    </alternativeName>
</protein>
<evidence type="ECO:0000256" key="15">
    <source>
        <dbReference type="ARBA" id="ARBA00047364"/>
    </source>
</evidence>
<keyword evidence="12 16" id="KW-0694">RNA-binding</keyword>
<keyword evidence="13 16" id="KW-0648">Protein biosynthesis</keyword>
<feature type="compositionally biased region" description="Basic and acidic residues" evidence="17">
    <location>
        <begin position="545"/>
        <end position="557"/>
    </location>
</feature>
<feature type="compositionally biased region" description="Polar residues" evidence="17">
    <location>
        <begin position="558"/>
        <end position="570"/>
    </location>
</feature>
<dbReference type="PROSITE" id="PS00178">
    <property type="entry name" value="AA_TRNA_LIGASE_I"/>
    <property type="match status" value="1"/>
</dbReference>
<feature type="binding site" evidence="16">
    <location>
        <position position="146"/>
    </location>
    <ligand>
        <name>Zn(2+)</name>
        <dbReference type="ChEBI" id="CHEBI:29105"/>
    </ligand>
</feature>
<dbReference type="InterPro" id="IPR029038">
    <property type="entry name" value="MetRS_Zn"/>
</dbReference>
<dbReference type="HAMAP" id="MF_00098">
    <property type="entry name" value="Met_tRNA_synth_type1"/>
    <property type="match status" value="1"/>
</dbReference>
<dbReference type="GO" id="GO:0000049">
    <property type="term" value="F:tRNA binding"/>
    <property type="evidence" value="ECO:0007669"/>
    <property type="project" value="UniProtKB-UniRule"/>
</dbReference>
<feature type="region of interest" description="Disordered" evidence="17">
    <location>
        <begin position="545"/>
        <end position="570"/>
    </location>
</feature>
<dbReference type="Gene3D" id="3.40.50.620">
    <property type="entry name" value="HUPs"/>
    <property type="match status" value="1"/>
</dbReference>
<dbReference type="Gene3D" id="2.20.28.20">
    <property type="entry name" value="Methionyl-tRNA synthetase, Zn-domain"/>
    <property type="match status" value="1"/>
</dbReference>
<dbReference type="RefSeq" id="WP_265350441.1">
    <property type="nucleotide sequence ID" value="NZ_JAMQPL010000001.1"/>
</dbReference>
<keyword evidence="7 16" id="KW-0436">Ligase</keyword>
<dbReference type="Pfam" id="PF19303">
    <property type="entry name" value="Anticodon_3"/>
    <property type="match status" value="1"/>
</dbReference>
<feature type="binding site" evidence="16">
    <location>
        <position position="156"/>
    </location>
    <ligand>
        <name>Zn(2+)</name>
        <dbReference type="ChEBI" id="CHEBI:29105"/>
    </ligand>
</feature>
<dbReference type="GO" id="GO:0006431">
    <property type="term" value="P:methionyl-tRNA aminoacylation"/>
    <property type="evidence" value="ECO:0007669"/>
    <property type="project" value="UniProtKB-UniRule"/>
</dbReference>
<dbReference type="GO" id="GO:0005829">
    <property type="term" value="C:cytosol"/>
    <property type="evidence" value="ECO:0007669"/>
    <property type="project" value="TreeGrafter"/>
</dbReference>
<evidence type="ECO:0000256" key="1">
    <source>
        <dbReference type="ARBA" id="ARBA00003314"/>
    </source>
</evidence>
<feature type="short sequence motif" description="'HIGH' region" evidence="16">
    <location>
        <begin position="12"/>
        <end position="22"/>
    </location>
</feature>
<dbReference type="InterPro" id="IPR014758">
    <property type="entry name" value="Met-tRNA_synth"/>
</dbReference>
<evidence type="ECO:0000256" key="10">
    <source>
        <dbReference type="ARBA" id="ARBA00022833"/>
    </source>
</evidence>
<evidence type="ECO:0000256" key="17">
    <source>
        <dbReference type="SAM" id="MobiDB-lite"/>
    </source>
</evidence>
<evidence type="ECO:0000256" key="12">
    <source>
        <dbReference type="ARBA" id="ARBA00022884"/>
    </source>
</evidence>
<keyword evidence="8 16" id="KW-0479">Metal-binding</keyword>
<evidence type="ECO:0000256" key="6">
    <source>
        <dbReference type="ARBA" id="ARBA00022555"/>
    </source>
</evidence>
<dbReference type="InterPro" id="IPR001412">
    <property type="entry name" value="aa-tRNA-synth_I_CS"/>
</dbReference>
<reference evidence="20 22" key="1">
    <citation type="submission" date="2022-06" db="EMBL/GenBank/DDBJ databases">
        <title>Leptospira isolates from biofilms formed at urban environments.</title>
        <authorList>
            <person name="Ribeiro P.S."/>
            <person name="Sousa T."/>
            <person name="Carvalho N."/>
            <person name="Aburjaile F."/>
            <person name="Neves F."/>
            <person name="Oliveira D."/>
            <person name="Blanco L."/>
            <person name="Lima J."/>
            <person name="Costa F."/>
            <person name="Brenig B."/>
            <person name="Soares S."/>
            <person name="Ramos R."/>
            <person name="Goes-Neto A."/>
            <person name="Matiuzzi M."/>
            <person name="Azevedo V."/>
            <person name="Ristow P."/>
        </authorList>
    </citation>
    <scope>NUCLEOTIDE SEQUENCE</scope>
    <source>
        <strain evidence="19 22">VSF19</strain>
        <strain evidence="20">VSF20</strain>
    </source>
</reference>
<dbReference type="Gene3D" id="2.40.50.140">
    <property type="entry name" value="Nucleic acid-binding proteins"/>
    <property type="match status" value="1"/>
</dbReference>
<dbReference type="SUPFAM" id="SSF57770">
    <property type="entry name" value="Methionyl-tRNA synthetase (MetRS), Zn-domain"/>
    <property type="match status" value="1"/>
</dbReference>
<evidence type="ECO:0000256" key="3">
    <source>
        <dbReference type="ARBA" id="ARBA00008258"/>
    </source>
</evidence>
<evidence type="ECO:0000256" key="16">
    <source>
        <dbReference type="HAMAP-Rule" id="MF_00098"/>
    </source>
</evidence>
<evidence type="ECO:0000313" key="20">
    <source>
        <dbReference type="EMBL" id="MCW7528942.1"/>
    </source>
</evidence>
<dbReference type="GO" id="GO:0046872">
    <property type="term" value="F:metal ion binding"/>
    <property type="evidence" value="ECO:0007669"/>
    <property type="project" value="UniProtKB-KW"/>
</dbReference>
<evidence type="ECO:0000256" key="13">
    <source>
        <dbReference type="ARBA" id="ARBA00022917"/>
    </source>
</evidence>
<dbReference type="FunFam" id="2.20.28.20:FF:000001">
    <property type="entry name" value="Methionine--tRNA ligase"/>
    <property type="match status" value="1"/>
</dbReference>
<keyword evidence="5 16" id="KW-0963">Cytoplasm</keyword>
<dbReference type="InterPro" id="IPR015413">
    <property type="entry name" value="Methionyl/Leucyl_tRNA_Synth"/>
</dbReference>
<dbReference type="GO" id="GO:0005524">
    <property type="term" value="F:ATP binding"/>
    <property type="evidence" value="ECO:0007669"/>
    <property type="project" value="UniProtKB-UniRule"/>
</dbReference>
<evidence type="ECO:0000313" key="22">
    <source>
        <dbReference type="Proteomes" id="UP001208912"/>
    </source>
</evidence>
<proteinExistence type="inferred from homology"/>
<evidence type="ECO:0000313" key="19">
    <source>
        <dbReference type="EMBL" id="MCW7525074.1"/>
    </source>
</evidence>
<evidence type="ECO:0000256" key="4">
    <source>
        <dbReference type="ARBA" id="ARBA00011738"/>
    </source>
</evidence>
<comment type="subunit">
    <text evidence="4 16">Homodimer.</text>
</comment>
<name>A0AAW5VCK4_9LEPT</name>
<dbReference type="PRINTS" id="PR01041">
    <property type="entry name" value="TRNASYNTHMET"/>
</dbReference>
<keyword evidence="22" id="KW-1185">Reference proteome</keyword>
<dbReference type="InterPro" id="IPR033911">
    <property type="entry name" value="MetRS_core"/>
</dbReference>
<keyword evidence="9 16" id="KW-0547">Nucleotide-binding</keyword>
<dbReference type="FunFam" id="2.40.50.140:FF:000042">
    <property type="entry name" value="Methionine--tRNA ligase"/>
    <property type="match status" value="1"/>
</dbReference>
<gene>
    <name evidence="16 20" type="primary">metG</name>
    <name evidence="19" type="ORF">ND861_01825</name>
    <name evidence="20" type="ORF">ND862_01830</name>
</gene>
<dbReference type="InterPro" id="IPR014729">
    <property type="entry name" value="Rossmann-like_a/b/a_fold"/>
</dbReference>
<evidence type="ECO:0000256" key="9">
    <source>
        <dbReference type="ARBA" id="ARBA00022741"/>
    </source>
</evidence>
<feature type="binding site" evidence="16">
    <location>
        <position position="143"/>
    </location>
    <ligand>
        <name>Zn(2+)</name>
        <dbReference type="ChEBI" id="CHEBI:29105"/>
    </ligand>
</feature>